<proteinExistence type="predicted"/>
<sequence>MTNGNRVKRGLASDSRCGGCNGSLEDAVHVLRDCPHAMAFWQVLLPGNKWNEFFSGECREWLTKNVMRREIEGIPLQWNVLFALGCWWLWRWRNQRVFEPGKQLPFNKVAFVVNQARQVKEAARILRGEAPLCVAADTLKPGKERRGNCCWIFRTETEISATLIHMLVVSQMRLHRRGEPTRPTYQESLPGNGATDEQIGSRSTTSIAESTKPTGPDTGLDAATSAAGDISALFCGALVAFSTADSSTRSTGYDTGSDEFIESGSTAASNLSFTNRGALARASVFSAGARENEVQDLSKANRQCGRRRVSTWQIQDRGKRSLTLVYFNLNPPSKYVAKANTDRRRIAKGVDADIRCFD</sequence>
<name>A5BK64_VITVI</name>
<dbReference type="AlphaFoldDB" id="A5BK64"/>
<dbReference type="EMBL" id="AM462343">
    <property type="protein sequence ID" value="CAN61457.1"/>
    <property type="molecule type" value="Genomic_DNA"/>
</dbReference>
<gene>
    <name evidence="2" type="ORF">VITISV_029796</name>
</gene>
<feature type="compositionally biased region" description="Polar residues" evidence="1">
    <location>
        <begin position="198"/>
        <end position="213"/>
    </location>
</feature>
<reference evidence="2" key="1">
    <citation type="journal article" date="2007" name="PLoS ONE">
        <title>The first genome sequence of an elite grapevine cultivar (Pinot noir Vitis vinifera L.): coping with a highly heterozygous genome.</title>
        <authorList>
            <person name="Velasco R."/>
            <person name="Zharkikh A."/>
            <person name="Troggio M."/>
            <person name="Cartwright D.A."/>
            <person name="Cestaro A."/>
            <person name="Pruss D."/>
            <person name="Pindo M."/>
            <person name="FitzGerald L.M."/>
            <person name="Vezzulli S."/>
            <person name="Reid J."/>
            <person name="Malacarne G."/>
            <person name="Iliev D."/>
            <person name="Coppola G."/>
            <person name="Wardell B."/>
            <person name="Micheletti D."/>
            <person name="Macalma T."/>
            <person name="Facci M."/>
            <person name="Mitchell J.T."/>
            <person name="Perazzolli M."/>
            <person name="Eldredge G."/>
            <person name="Gatto P."/>
            <person name="Oyzerski R."/>
            <person name="Moretto M."/>
            <person name="Gutin N."/>
            <person name="Stefanini M."/>
            <person name="Chen Y."/>
            <person name="Segala C."/>
            <person name="Davenport C."/>
            <person name="Dematte L."/>
            <person name="Mraz A."/>
            <person name="Battilana J."/>
            <person name="Stormo K."/>
            <person name="Costa F."/>
            <person name="Tao Q."/>
            <person name="Si-Ammour A."/>
            <person name="Harkins T."/>
            <person name="Lackey A."/>
            <person name="Perbost C."/>
            <person name="Taillon B."/>
            <person name="Stella A."/>
            <person name="Solovyev V."/>
            <person name="Fawcett J.A."/>
            <person name="Sterck L."/>
            <person name="Vandepoele K."/>
            <person name="Grando S.M."/>
            <person name="Toppo S."/>
            <person name="Moser C."/>
            <person name="Lanchbury J."/>
            <person name="Bogden R."/>
            <person name="Skolnick M."/>
            <person name="Sgaramella V."/>
            <person name="Bhatnagar S.K."/>
            <person name="Fontana P."/>
            <person name="Gutin A."/>
            <person name="Van de Peer Y."/>
            <person name="Salamini F."/>
            <person name="Viola R."/>
        </authorList>
    </citation>
    <scope>NUCLEOTIDE SEQUENCE</scope>
</reference>
<evidence type="ECO:0000256" key="1">
    <source>
        <dbReference type="SAM" id="MobiDB-lite"/>
    </source>
</evidence>
<evidence type="ECO:0008006" key="3">
    <source>
        <dbReference type="Google" id="ProtNLM"/>
    </source>
</evidence>
<organism evidence="2">
    <name type="scientific">Vitis vinifera</name>
    <name type="common">Grape</name>
    <dbReference type="NCBI Taxonomy" id="29760"/>
    <lineage>
        <taxon>Eukaryota</taxon>
        <taxon>Viridiplantae</taxon>
        <taxon>Streptophyta</taxon>
        <taxon>Embryophyta</taxon>
        <taxon>Tracheophyta</taxon>
        <taxon>Spermatophyta</taxon>
        <taxon>Magnoliopsida</taxon>
        <taxon>eudicotyledons</taxon>
        <taxon>Gunneridae</taxon>
        <taxon>Pentapetalae</taxon>
        <taxon>rosids</taxon>
        <taxon>Vitales</taxon>
        <taxon>Vitaceae</taxon>
        <taxon>Viteae</taxon>
        <taxon>Vitis</taxon>
    </lineage>
</organism>
<accession>A5BK64</accession>
<evidence type="ECO:0000313" key="2">
    <source>
        <dbReference type="EMBL" id="CAN61457.1"/>
    </source>
</evidence>
<feature type="region of interest" description="Disordered" evidence="1">
    <location>
        <begin position="180"/>
        <end position="222"/>
    </location>
</feature>
<protein>
    <recommendedName>
        <fullName evidence="3">Reverse transcriptase zinc-binding domain-containing protein</fullName>
    </recommendedName>
</protein>